<accession>A0A6A4RK39</accession>
<evidence type="ECO:0000313" key="3">
    <source>
        <dbReference type="Proteomes" id="UP000438429"/>
    </source>
</evidence>
<reference evidence="2 3" key="1">
    <citation type="submission" date="2019-06" db="EMBL/GenBank/DDBJ databases">
        <title>Draft genomes of female and male turbot (Scophthalmus maximus).</title>
        <authorList>
            <person name="Xu H."/>
            <person name="Xu X.-W."/>
            <person name="Shao C."/>
            <person name="Chen S."/>
        </authorList>
    </citation>
    <scope>NUCLEOTIDE SEQUENCE [LARGE SCALE GENOMIC DNA]</scope>
    <source>
        <strain evidence="2">Ysfricsl-2016a</strain>
        <tissue evidence="2">Blood</tissue>
    </source>
</reference>
<proteinExistence type="predicted"/>
<evidence type="ECO:0000313" key="2">
    <source>
        <dbReference type="EMBL" id="KAF0022243.1"/>
    </source>
</evidence>
<name>A0A6A4RK39_SCOMX</name>
<feature type="region of interest" description="Disordered" evidence="1">
    <location>
        <begin position="1"/>
        <end position="101"/>
    </location>
</feature>
<dbReference type="EMBL" id="VEVO01000038">
    <property type="protein sequence ID" value="KAF0022243.1"/>
    <property type="molecule type" value="Genomic_DNA"/>
</dbReference>
<evidence type="ECO:0000256" key="1">
    <source>
        <dbReference type="SAM" id="MobiDB-lite"/>
    </source>
</evidence>
<comment type="caution">
    <text evidence="2">The sequence shown here is derived from an EMBL/GenBank/DDBJ whole genome shotgun (WGS) entry which is preliminary data.</text>
</comment>
<feature type="compositionally biased region" description="Low complexity" evidence="1">
    <location>
        <begin position="48"/>
        <end position="62"/>
    </location>
</feature>
<protein>
    <submittedName>
        <fullName evidence="2">Uncharacterized protein</fullName>
    </submittedName>
</protein>
<dbReference type="AlphaFoldDB" id="A0A6A4RK39"/>
<feature type="compositionally biased region" description="Polar residues" evidence="1">
    <location>
        <begin position="91"/>
        <end position="101"/>
    </location>
</feature>
<gene>
    <name evidence="2" type="ORF">F2P81_025505</name>
</gene>
<dbReference type="Proteomes" id="UP000438429">
    <property type="component" value="Unassembled WGS sequence"/>
</dbReference>
<feature type="compositionally biased region" description="Basic and acidic residues" evidence="1">
    <location>
        <begin position="22"/>
        <end position="40"/>
    </location>
</feature>
<organism evidence="2 3">
    <name type="scientific">Scophthalmus maximus</name>
    <name type="common">Turbot</name>
    <name type="synonym">Psetta maxima</name>
    <dbReference type="NCBI Taxonomy" id="52904"/>
    <lineage>
        <taxon>Eukaryota</taxon>
        <taxon>Metazoa</taxon>
        <taxon>Chordata</taxon>
        <taxon>Craniata</taxon>
        <taxon>Vertebrata</taxon>
        <taxon>Euteleostomi</taxon>
        <taxon>Actinopterygii</taxon>
        <taxon>Neopterygii</taxon>
        <taxon>Teleostei</taxon>
        <taxon>Neoteleostei</taxon>
        <taxon>Acanthomorphata</taxon>
        <taxon>Carangaria</taxon>
        <taxon>Pleuronectiformes</taxon>
        <taxon>Pleuronectoidei</taxon>
        <taxon>Scophthalmidae</taxon>
        <taxon>Scophthalmus</taxon>
    </lineage>
</organism>
<sequence length="101" mass="10520">MSRPVRPGPTGTDRGQLGPTGTDRDRPGSTESDRVNRDRQGQPGQPGPTGTDGDRPGQPGQPAQTGSTDSVRRSVRAPGPCPPVGLVPDTSRFSSCQSENK</sequence>